<evidence type="ECO:0000313" key="2">
    <source>
        <dbReference type="Proteomes" id="UP001431783"/>
    </source>
</evidence>
<gene>
    <name evidence="1" type="ORF">WA026_002826</name>
</gene>
<evidence type="ECO:0000313" key="1">
    <source>
        <dbReference type="EMBL" id="KAK9874478.1"/>
    </source>
</evidence>
<accession>A0AAW1TW14</accession>
<sequence length="107" mass="12353">MSSRAVQNKIVNKRIGNSLEDWKIGIRDLNDNFCATTGSTMRIIMNSIGREIKPLQQCPMLTPCESIEVFYRNKWMNGIHVSNFSNFSYFMEPLFQFICPLSLVNVL</sequence>
<protein>
    <submittedName>
        <fullName evidence="1">Uncharacterized protein</fullName>
    </submittedName>
</protein>
<dbReference type="AlphaFoldDB" id="A0AAW1TW14"/>
<reference evidence="1 2" key="1">
    <citation type="submission" date="2023-03" db="EMBL/GenBank/DDBJ databases">
        <title>Genome insight into feeding habits of ladybird beetles.</title>
        <authorList>
            <person name="Li H.-S."/>
            <person name="Huang Y.-H."/>
            <person name="Pang H."/>
        </authorList>
    </citation>
    <scope>NUCLEOTIDE SEQUENCE [LARGE SCALE GENOMIC DNA]</scope>
    <source>
        <strain evidence="1">SYSU_2023b</strain>
        <tissue evidence="1">Whole body</tissue>
    </source>
</reference>
<name>A0AAW1TW14_9CUCU</name>
<proteinExistence type="predicted"/>
<dbReference type="EMBL" id="JARQZJ010000031">
    <property type="protein sequence ID" value="KAK9874478.1"/>
    <property type="molecule type" value="Genomic_DNA"/>
</dbReference>
<organism evidence="1 2">
    <name type="scientific">Henosepilachna vigintioctopunctata</name>
    <dbReference type="NCBI Taxonomy" id="420089"/>
    <lineage>
        <taxon>Eukaryota</taxon>
        <taxon>Metazoa</taxon>
        <taxon>Ecdysozoa</taxon>
        <taxon>Arthropoda</taxon>
        <taxon>Hexapoda</taxon>
        <taxon>Insecta</taxon>
        <taxon>Pterygota</taxon>
        <taxon>Neoptera</taxon>
        <taxon>Endopterygota</taxon>
        <taxon>Coleoptera</taxon>
        <taxon>Polyphaga</taxon>
        <taxon>Cucujiformia</taxon>
        <taxon>Coccinelloidea</taxon>
        <taxon>Coccinellidae</taxon>
        <taxon>Epilachninae</taxon>
        <taxon>Epilachnini</taxon>
        <taxon>Henosepilachna</taxon>
    </lineage>
</organism>
<dbReference type="Proteomes" id="UP001431783">
    <property type="component" value="Unassembled WGS sequence"/>
</dbReference>
<keyword evidence="2" id="KW-1185">Reference proteome</keyword>
<comment type="caution">
    <text evidence="1">The sequence shown here is derived from an EMBL/GenBank/DDBJ whole genome shotgun (WGS) entry which is preliminary data.</text>
</comment>